<dbReference type="OrthoDB" id="29306at2759"/>
<accession>A0A0M8ZSE2</accession>
<feature type="region of interest" description="Disordered" evidence="2">
    <location>
        <begin position="32"/>
        <end position="63"/>
    </location>
</feature>
<dbReference type="Pfam" id="PF00400">
    <property type="entry name" value="WD40"/>
    <property type="match status" value="2"/>
</dbReference>
<dbReference type="SMART" id="SM00320">
    <property type="entry name" value="WD40"/>
    <property type="match status" value="5"/>
</dbReference>
<dbReference type="STRING" id="166423.A0A0M8ZSE2"/>
<reference evidence="3 4" key="1">
    <citation type="submission" date="2015-07" db="EMBL/GenBank/DDBJ databases">
        <title>The genome of Melipona quadrifasciata.</title>
        <authorList>
            <person name="Pan H."/>
            <person name="Kapheim K."/>
        </authorList>
    </citation>
    <scope>NUCLEOTIDE SEQUENCE [LARGE SCALE GENOMIC DNA]</scope>
    <source>
        <strain evidence="3">0111107301</strain>
        <tissue evidence="3">Whole body</tissue>
    </source>
</reference>
<keyword evidence="4" id="KW-1185">Reference proteome</keyword>
<keyword evidence="1" id="KW-0853">WD repeat</keyword>
<dbReference type="PANTHER" id="PTHR44662">
    <property type="entry name" value="WD REPEAT-CONTAINING PROTEIN 81"/>
    <property type="match status" value="1"/>
</dbReference>
<organism evidence="3 4">
    <name type="scientific">Melipona quadrifasciata</name>
    <dbReference type="NCBI Taxonomy" id="166423"/>
    <lineage>
        <taxon>Eukaryota</taxon>
        <taxon>Metazoa</taxon>
        <taxon>Ecdysozoa</taxon>
        <taxon>Arthropoda</taxon>
        <taxon>Hexapoda</taxon>
        <taxon>Insecta</taxon>
        <taxon>Pterygota</taxon>
        <taxon>Neoptera</taxon>
        <taxon>Endopterygota</taxon>
        <taxon>Hymenoptera</taxon>
        <taxon>Apocrita</taxon>
        <taxon>Aculeata</taxon>
        <taxon>Apoidea</taxon>
        <taxon>Anthophila</taxon>
        <taxon>Apidae</taxon>
        <taxon>Melipona</taxon>
    </lineage>
</organism>
<protein>
    <submittedName>
        <fullName evidence="3">WD repeat-containing protein 81</fullName>
    </submittedName>
</protein>
<dbReference type="PROSITE" id="PS50294">
    <property type="entry name" value="WD_REPEATS_REGION"/>
    <property type="match status" value="1"/>
</dbReference>
<feature type="repeat" description="WD" evidence="1">
    <location>
        <begin position="575"/>
        <end position="610"/>
    </location>
</feature>
<dbReference type="SUPFAM" id="SSF50978">
    <property type="entry name" value="WD40 repeat-like"/>
    <property type="match status" value="1"/>
</dbReference>
<dbReference type="InterPro" id="IPR001680">
    <property type="entry name" value="WD40_rpt"/>
</dbReference>
<evidence type="ECO:0000256" key="2">
    <source>
        <dbReference type="SAM" id="MobiDB-lite"/>
    </source>
</evidence>
<dbReference type="GO" id="GO:0005739">
    <property type="term" value="C:mitochondrion"/>
    <property type="evidence" value="ECO:0007669"/>
    <property type="project" value="TreeGrafter"/>
</dbReference>
<dbReference type="GO" id="GO:0035973">
    <property type="term" value="P:aggrephagy"/>
    <property type="evidence" value="ECO:0007669"/>
    <property type="project" value="TreeGrafter"/>
</dbReference>
<proteinExistence type="predicted"/>
<evidence type="ECO:0000313" key="4">
    <source>
        <dbReference type="Proteomes" id="UP000053105"/>
    </source>
</evidence>
<dbReference type="Gene3D" id="2.130.10.10">
    <property type="entry name" value="YVTN repeat-like/Quinoprotein amine dehydrogenase"/>
    <property type="match status" value="2"/>
</dbReference>
<dbReference type="AlphaFoldDB" id="A0A0M8ZSE2"/>
<dbReference type="Proteomes" id="UP000053105">
    <property type="component" value="Unassembled WGS sequence"/>
</dbReference>
<dbReference type="InterPro" id="IPR036322">
    <property type="entry name" value="WD40_repeat_dom_sf"/>
</dbReference>
<gene>
    <name evidence="3" type="ORF">WN51_06758</name>
</gene>
<evidence type="ECO:0000256" key="1">
    <source>
        <dbReference type="PROSITE-ProRule" id="PRU00221"/>
    </source>
</evidence>
<dbReference type="EMBL" id="KQ435908">
    <property type="protein sequence ID" value="KOX69006.1"/>
    <property type="molecule type" value="Genomic_DNA"/>
</dbReference>
<dbReference type="PANTHER" id="PTHR44662:SF1">
    <property type="entry name" value="WD REPEAT-CONTAINING PROTEIN 81"/>
    <property type="match status" value="1"/>
</dbReference>
<sequence length="871" mass="97083">MEAEESSWISLNSATTYDIDLNVDLSLNLTDDSNEDGSKISPLKSVKSPTIPIPKTSNSSSKSLTEFSNIGYHVGSRTSNDEFTYGGFSHSTNTSEEMYTIGTEEQNSVTLQTDDTKSSTAEYESIQLDHTYQKSTSNECTTSEMSAESIIWLSHRLGPVLTARYLSRNLLRMLTLCYTGKENLTITNDTSLSIEGIPWNKKVLLGDRNANKVLECLAAIAGLYGEQIIVLQYFAHMVELLALCKRKLTQNLEGGLISCLTLLNYITPYLSDAALMDVLHEPIVKAILYPTVRILSSTRFTFPNGTIARSIMAEKCLETLFMFSLRLGSVITRNHLAVPIQRFFLAFDKSFNQDVIENVKDEISQKTISEHFTRIKVLSEDNRDTLGLQTNFNQDIADSYSPPVVENIDASDSQKNKALEELKTVFTTEFAHKTYMLFYKCIDTEVMEQILKNHEHIRNLCHKYEQETKITSNIDDNKYNTSYNNYNMTENTELTNNDTANFENISVVGNRFAMQKNDVGDHVTSENVISNRETSCSLSSGRQLRGNWLAYWEHEIGRSEKDTAFNIKQIKLQTFSGHTNSVRCLYVLDNENSFMSGGRDKTVKLWSLRSQGDGNTISSCQYTYTGHKKSILALTFLESLRYVVTCDGTIHCWDPFMGSLLGCPESSRPVPVNTLAASPPPCTTLLVGTTDITLRVIDCRTFQYVNEMKVSVNPTGLIRCIAVAPSGYWVALGQASGFLTILDIRTGLIIASWKGHECEILQLEAINETTLISSSLDETIAVWSALDGKLKFHLQGSTEPVHCMTTYEQELVIGTTANRIGAFTSIETTASFSSSKLKSDTFKGLLTTMAVLPLNRLLLLGADNGGITLIC</sequence>
<name>A0A0M8ZSE2_9HYME</name>
<evidence type="ECO:0000313" key="3">
    <source>
        <dbReference type="EMBL" id="KOX69006.1"/>
    </source>
</evidence>
<dbReference type="PROSITE" id="PS50082">
    <property type="entry name" value="WD_REPEATS_2"/>
    <property type="match status" value="1"/>
</dbReference>
<dbReference type="InterPro" id="IPR052651">
    <property type="entry name" value="WDR81"/>
</dbReference>
<dbReference type="InterPro" id="IPR015943">
    <property type="entry name" value="WD40/YVTN_repeat-like_dom_sf"/>
</dbReference>
<dbReference type="GO" id="GO:0035014">
    <property type="term" value="F:phosphatidylinositol 3-kinase regulator activity"/>
    <property type="evidence" value="ECO:0007669"/>
    <property type="project" value="TreeGrafter"/>
</dbReference>